<evidence type="ECO:0000259" key="1">
    <source>
        <dbReference type="Pfam" id="PF01863"/>
    </source>
</evidence>
<dbReference type="CDD" id="cd07344">
    <property type="entry name" value="M48_yhfN_like"/>
    <property type="match status" value="1"/>
</dbReference>
<dbReference type="PANTHER" id="PTHR30399:SF1">
    <property type="entry name" value="UTP PYROPHOSPHATASE"/>
    <property type="match status" value="1"/>
</dbReference>
<comment type="caution">
    <text evidence="2">The sequence shown here is derived from an EMBL/GenBank/DDBJ whole genome shotgun (WGS) entry which is preliminary data.</text>
</comment>
<dbReference type="PANTHER" id="PTHR30399">
    <property type="entry name" value="UNCHARACTERIZED PROTEIN YGJP"/>
    <property type="match status" value="1"/>
</dbReference>
<dbReference type="InterPro" id="IPR053136">
    <property type="entry name" value="UTP_pyrophosphatase-like"/>
</dbReference>
<accession>A0ABN2JEZ3</accession>
<protein>
    <submittedName>
        <fullName evidence="2">M48 family metallopeptidase</fullName>
    </submittedName>
</protein>
<reference evidence="2 3" key="1">
    <citation type="journal article" date="2019" name="Int. J. Syst. Evol. Microbiol.">
        <title>The Global Catalogue of Microorganisms (GCM) 10K type strain sequencing project: providing services to taxonomists for standard genome sequencing and annotation.</title>
        <authorList>
            <consortium name="The Broad Institute Genomics Platform"/>
            <consortium name="The Broad Institute Genome Sequencing Center for Infectious Disease"/>
            <person name="Wu L."/>
            <person name="Ma J."/>
        </authorList>
    </citation>
    <scope>NUCLEOTIDE SEQUENCE [LARGE SCALE GENOMIC DNA]</scope>
    <source>
        <strain evidence="2 3">JCM 13518</strain>
    </source>
</reference>
<sequence>MDEVEIRRSARRRRTVQARREGDRLVVLMPAGLDQAEEQRIVDSLVAKIERSDRRRNLGDDDLMSRAAALSRTYLEGRARPTSVRWVTNQSTRWGSCTAATGEIRISHLVRDMPPWVVDYVLLHELVHLVVPGGHPPEFWELVARHPRAERARGFLEGAAHQR</sequence>
<dbReference type="Proteomes" id="UP001501057">
    <property type="component" value="Unassembled WGS sequence"/>
</dbReference>
<keyword evidence="3" id="KW-1185">Reference proteome</keyword>
<organism evidence="2 3">
    <name type="scientific">Aeromicrobium alkaliterrae</name>
    <dbReference type="NCBI Taxonomy" id="302168"/>
    <lineage>
        <taxon>Bacteria</taxon>
        <taxon>Bacillati</taxon>
        <taxon>Actinomycetota</taxon>
        <taxon>Actinomycetes</taxon>
        <taxon>Propionibacteriales</taxon>
        <taxon>Nocardioidaceae</taxon>
        <taxon>Aeromicrobium</taxon>
    </lineage>
</organism>
<dbReference type="InterPro" id="IPR002725">
    <property type="entry name" value="YgjP-like_metallopeptidase"/>
</dbReference>
<gene>
    <name evidence="2" type="ORF">GCM10009710_01900</name>
</gene>
<dbReference type="Gene3D" id="3.30.2010.10">
    <property type="entry name" value="Metalloproteases ('zincins'), catalytic domain"/>
    <property type="match status" value="1"/>
</dbReference>
<proteinExistence type="predicted"/>
<feature type="domain" description="YgjP-like metallopeptidase" evidence="1">
    <location>
        <begin position="81"/>
        <end position="147"/>
    </location>
</feature>
<dbReference type="EMBL" id="BAAAME010000002">
    <property type="protein sequence ID" value="GAA1724722.1"/>
    <property type="molecule type" value="Genomic_DNA"/>
</dbReference>
<dbReference type="Pfam" id="PF01863">
    <property type="entry name" value="YgjP-like"/>
    <property type="match status" value="1"/>
</dbReference>
<name>A0ABN2JEZ3_9ACTN</name>
<evidence type="ECO:0000313" key="2">
    <source>
        <dbReference type="EMBL" id="GAA1724722.1"/>
    </source>
</evidence>
<evidence type="ECO:0000313" key="3">
    <source>
        <dbReference type="Proteomes" id="UP001501057"/>
    </source>
</evidence>
<dbReference type="RefSeq" id="WP_344196776.1">
    <property type="nucleotide sequence ID" value="NZ_BAAAME010000002.1"/>
</dbReference>